<name>A0ABU1F4B0_9RHOB</name>
<keyword evidence="1" id="KW-0732">Signal</keyword>
<dbReference type="EMBL" id="JAVKPH010000003">
    <property type="protein sequence ID" value="MDR5651708.1"/>
    <property type="molecule type" value="Genomic_DNA"/>
</dbReference>
<protein>
    <submittedName>
        <fullName evidence="4">Outer membrane protein assembly factor BamE</fullName>
    </submittedName>
</protein>
<dbReference type="RefSeq" id="WP_310455959.1">
    <property type="nucleotide sequence ID" value="NZ_JAVKPH010000003.1"/>
</dbReference>
<evidence type="ECO:0000259" key="3">
    <source>
        <dbReference type="Pfam" id="PF04355"/>
    </source>
</evidence>
<evidence type="ECO:0000256" key="1">
    <source>
        <dbReference type="ARBA" id="ARBA00022729"/>
    </source>
</evidence>
<dbReference type="Proteomes" id="UP001247754">
    <property type="component" value="Unassembled WGS sequence"/>
</dbReference>
<feature type="domain" description="Outer membrane protein assembly factor BamE" evidence="3">
    <location>
        <begin position="24"/>
        <end position="99"/>
    </location>
</feature>
<accession>A0ABU1F4B0</accession>
<keyword evidence="5" id="KW-1185">Reference proteome</keyword>
<organism evidence="4 5">
    <name type="scientific">Ruixingdingia sedimenti</name>
    <dbReference type="NCBI Taxonomy" id="3073604"/>
    <lineage>
        <taxon>Bacteria</taxon>
        <taxon>Pseudomonadati</taxon>
        <taxon>Pseudomonadota</taxon>
        <taxon>Alphaproteobacteria</taxon>
        <taxon>Rhodobacterales</taxon>
        <taxon>Paracoccaceae</taxon>
        <taxon>Ruixingdingia</taxon>
    </lineage>
</organism>
<evidence type="ECO:0000256" key="2">
    <source>
        <dbReference type="ARBA" id="ARBA00023136"/>
    </source>
</evidence>
<proteinExistence type="predicted"/>
<dbReference type="PROSITE" id="PS51257">
    <property type="entry name" value="PROKAR_LIPOPROTEIN"/>
    <property type="match status" value="1"/>
</dbReference>
<evidence type="ECO:0000313" key="4">
    <source>
        <dbReference type="EMBL" id="MDR5651708.1"/>
    </source>
</evidence>
<dbReference type="Pfam" id="PF04355">
    <property type="entry name" value="BamE"/>
    <property type="match status" value="1"/>
</dbReference>
<dbReference type="Gene3D" id="3.30.1450.10">
    <property type="match status" value="1"/>
</dbReference>
<keyword evidence="2" id="KW-0472">Membrane</keyword>
<reference evidence="4 5" key="1">
    <citation type="submission" date="2023-09" db="EMBL/GenBank/DDBJ databases">
        <title>Xinfangfangia sedmenti sp. nov., isolated the sedment.</title>
        <authorList>
            <person name="Xu L."/>
        </authorList>
    </citation>
    <scope>NUCLEOTIDE SEQUENCE [LARGE SCALE GENOMIC DNA]</scope>
    <source>
        <strain evidence="4 5">LG-4</strain>
    </source>
</reference>
<dbReference type="InterPro" id="IPR007450">
    <property type="entry name" value="BamE_dom"/>
</dbReference>
<evidence type="ECO:0000313" key="5">
    <source>
        <dbReference type="Proteomes" id="UP001247754"/>
    </source>
</evidence>
<comment type="caution">
    <text evidence="4">The sequence shown here is derived from an EMBL/GenBank/DDBJ whole genome shotgun (WGS) entry which is preliminary data.</text>
</comment>
<gene>
    <name evidence="4" type="primary">bamE</name>
    <name evidence="4" type="ORF">RGD00_03770</name>
</gene>
<dbReference type="InterPro" id="IPR037873">
    <property type="entry name" value="BamE-like"/>
</dbReference>
<sequence>MRGALAGLVLLAVAGCSAVYRNHGYAPTDAELAEIAVGKDNRDTVAAEIGRPSAEGLLSDDSWYYVQSRWRHFGARAPQEVDRQVVVVSYATNGTVANVERFGLENGNVVPLSRRVTSTNVKGIGLIQQLLRNVGQIDAGRLLGD</sequence>